<feature type="domain" description="Laminin EGF-like" evidence="15">
    <location>
        <begin position="336"/>
        <end position="398"/>
    </location>
</feature>
<evidence type="ECO:0000259" key="15">
    <source>
        <dbReference type="PROSITE" id="PS50027"/>
    </source>
</evidence>
<feature type="disulfide bond" evidence="12">
    <location>
        <begin position="880"/>
        <end position="889"/>
    </location>
</feature>
<dbReference type="GO" id="GO:0007155">
    <property type="term" value="P:cell adhesion"/>
    <property type="evidence" value="ECO:0007669"/>
    <property type="project" value="UniProtKB-KW"/>
</dbReference>
<dbReference type="Pfam" id="PF24973">
    <property type="entry name" value="EGF_LMN_ATRN"/>
    <property type="match status" value="2"/>
</dbReference>
<dbReference type="SMART" id="SM00181">
    <property type="entry name" value="EGF"/>
    <property type="match status" value="9"/>
</dbReference>
<feature type="domain" description="Laminin EGF-like" evidence="15">
    <location>
        <begin position="459"/>
        <end position="509"/>
    </location>
</feature>
<feature type="disulfide bond" evidence="12">
    <location>
        <begin position="994"/>
        <end position="1003"/>
    </location>
</feature>
<dbReference type="PROSITE" id="PS01248">
    <property type="entry name" value="EGF_LAM_1"/>
    <property type="match status" value="4"/>
</dbReference>
<dbReference type="FunFam" id="2.10.25.10:FF:000138">
    <property type="entry name" value="Laminin subunit beta 1"/>
    <property type="match status" value="1"/>
</dbReference>
<feature type="domain" description="Laminin EGF-like" evidence="15">
    <location>
        <begin position="767"/>
        <end position="814"/>
    </location>
</feature>
<reference evidence="19" key="1">
    <citation type="submission" date="2017-01" db="EMBL/GenBank/DDBJ databases">
        <title>Comparative genomics of anhydrobiosis in the tardigrade Hypsibius dujardini.</title>
        <authorList>
            <person name="Yoshida Y."/>
            <person name="Koutsovoulos G."/>
            <person name="Laetsch D."/>
            <person name="Stevens L."/>
            <person name="Kumar S."/>
            <person name="Horikawa D."/>
            <person name="Ishino K."/>
            <person name="Komine S."/>
            <person name="Tomita M."/>
            <person name="Blaxter M."/>
            <person name="Arakawa K."/>
        </authorList>
    </citation>
    <scope>NUCLEOTIDE SEQUENCE [LARGE SCALE GENOMIC DNA]</scope>
    <source>
        <strain evidence="19">Z151</strain>
    </source>
</reference>
<keyword evidence="9 12" id="KW-1015">Disulfide bond</keyword>
<evidence type="ECO:0000259" key="16">
    <source>
        <dbReference type="PROSITE" id="PS51116"/>
    </source>
</evidence>
<dbReference type="InterPro" id="IPR013015">
    <property type="entry name" value="Laminin_IV_B"/>
</dbReference>
<feature type="disulfide bond" evidence="12">
    <location>
        <begin position="481"/>
        <end position="490"/>
    </location>
</feature>
<evidence type="ECO:0000256" key="7">
    <source>
        <dbReference type="ARBA" id="ARBA00022889"/>
    </source>
</evidence>
<dbReference type="FunFam" id="2.10.25.10:FF:000209">
    <property type="entry name" value="Laminin subunit alpha 5"/>
    <property type="match status" value="1"/>
</dbReference>
<dbReference type="FunFam" id="2.10.25.10:FF:000011">
    <property type="entry name" value="Cadherin EGF LAG seven-pass G-type receptor"/>
    <property type="match status" value="1"/>
</dbReference>
<dbReference type="PROSITE" id="PS51117">
    <property type="entry name" value="LAMININ_NTER"/>
    <property type="match status" value="1"/>
</dbReference>
<evidence type="ECO:0000313" key="19">
    <source>
        <dbReference type="Proteomes" id="UP000192578"/>
    </source>
</evidence>
<feature type="disulfide bond" evidence="12">
    <location>
        <begin position="366"/>
        <end position="375"/>
    </location>
</feature>
<dbReference type="InterPro" id="IPR056863">
    <property type="entry name" value="LMN_ATRN_NET-like_EGF"/>
</dbReference>
<dbReference type="PROSITE" id="PS50027">
    <property type="entry name" value="EGF_LAM_2"/>
    <property type="match status" value="10"/>
</dbReference>
<feature type="domain" description="Laminin EGF-like" evidence="15">
    <location>
        <begin position="399"/>
        <end position="458"/>
    </location>
</feature>
<evidence type="ECO:0000256" key="13">
    <source>
        <dbReference type="SAM" id="Coils"/>
    </source>
</evidence>
<feature type="coiled-coil region" evidence="13">
    <location>
        <begin position="1233"/>
        <end position="1302"/>
    </location>
</feature>
<dbReference type="Pfam" id="PF21199">
    <property type="entry name" value="LAMININ_IV_B"/>
    <property type="match status" value="1"/>
</dbReference>
<keyword evidence="10" id="KW-0325">Glycoprotein</keyword>
<feature type="disulfide bond" evidence="12">
    <location>
        <begin position="1073"/>
        <end position="1085"/>
    </location>
</feature>
<feature type="domain" description="Laminin EGF-like" evidence="15">
    <location>
        <begin position="1121"/>
        <end position="1167"/>
    </location>
</feature>
<evidence type="ECO:0000256" key="1">
    <source>
        <dbReference type="ARBA" id="ARBA00004302"/>
    </source>
</evidence>
<gene>
    <name evidence="18" type="ORF">BV898_01277</name>
</gene>
<dbReference type="FunFam" id="2.10.25.10:FF:000065">
    <property type="entry name" value="Laminin subunit beta 1"/>
    <property type="match status" value="1"/>
</dbReference>
<evidence type="ECO:0000256" key="6">
    <source>
        <dbReference type="ARBA" id="ARBA00022869"/>
    </source>
</evidence>
<feature type="coiled-coil region" evidence="13">
    <location>
        <begin position="1418"/>
        <end position="1487"/>
    </location>
</feature>
<dbReference type="InterPro" id="IPR008211">
    <property type="entry name" value="Laminin_N"/>
</dbReference>
<feature type="chain" id="PRO_5012754566" evidence="14">
    <location>
        <begin position="27"/>
        <end position="1768"/>
    </location>
</feature>
<feature type="disulfide bond" evidence="12">
    <location>
        <begin position="1094"/>
        <end position="1103"/>
    </location>
</feature>
<dbReference type="InterPro" id="IPR002049">
    <property type="entry name" value="LE_dom"/>
</dbReference>
<proteinExistence type="predicted"/>
<keyword evidence="3" id="KW-0272">Extracellular matrix</keyword>
<evidence type="ECO:0000256" key="8">
    <source>
        <dbReference type="ARBA" id="ARBA00023054"/>
    </source>
</evidence>
<dbReference type="GO" id="GO:0005604">
    <property type="term" value="C:basement membrane"/>
    <property type="evidence" value="ECO:0007669"/>
    <property type="project" value="UniProtKB-SubCell"/>
</dbReference>
<dbReference type="Gene3D" id="2.60.120.260">
    <property type="entry name" value="Galactose-binding domain-like"/>
    <property type="match status" value="1"/>
</dbReference>
<evidence type="ECO:0000256" key="10">
    <source>
        <dbReference type="ARBA" id="ARBA00023180"/>
    </source>
</evidence>
<evidence type="ECO:0000256" key="9">
    <source>
        <dbReference type="ARBA" id="ARBA00023157"/>
    </source>
</evidence>
<dbReference type="PROSITE" id="PS51116">
    <property type="entry name" value="LAMININ_IVB"/>
    <property type="match status" value="1"/>
</dbReference>
<protein>
    <submittedName>
        <fullName evidence="18">Laminin subunit beta-1</fullName>
    </submittedName>
</protein>
<dbReference type="FunFam" id="2.10.25.10:FF:000135">
    <property type="entry name" value="Laminin subunit beta 4"/>
    <property type="match status" value="2"/>
</dbReference>
<feature type="disulfide bond" evidence="12">
    <location>
        <begin position="1121"/>
        <end position="1133"/>
    </location>
</feature>
<keyword evidence="19" id="KW-1185">Reference proteome</keyword>
<feature type="disulfide bond" evidence="12">
    <location>
        <begin position="769"/>
        <end position="786"/>
    </location>
</feature>
<feature type="disulfide bond" evidence="12">
    <location>
        <begin position="493"/>
        <end position="507"/>
    </location>
</feature>
<dbReference type="PROSITE" id="PS00022">
    <property type="entry name" value="EGF_1"/>
    <property type="match status" value="1"/>
</dbReference>
<evidence type="ECO:0000256" key="14">
    <source>
        <dbReference type="SAM" id="SignalP"/>
    </source>
</evidence>
<feature type="domain" description="Laminin EGF-like" evidence="15">
    <location>
        <begin position="970"/>
        <end position="1021"/>
    </location>
</feature>
<feature type="disulfide bond" evidence="12">
    <location>
        <begin position="1075"/>
        <end position="1092"/>
    </location>
</feature>
<dbReference type="FunFam" id="2.10.25.10:FF:000130">
    <property type="entry name" value="Laminin subunit beta 1"/>
    <property type="match status" value="1"/>
</dbReference>
<feature type="domain" description="Laminin EGF-like" evidence="15">
    <location>
        <begin position="1022"/>
        <end position="1072"/>
    </location>
</feature>
<feature type="domain" description="Laminin IV type B" evidence="16">
    <location>
        <begin position="549"/>
        <end position="761"/>
    </location>
</feature>
<dbReference type="GO" id="GO:0009887">
    <property type="term" value="P:animal organ morphogenesis"/>
    <property type="evidence" value="ECO:0007669"/>
    <property type="project" value="TreeGrafter"/>
</dbReference>
<feature type="domain" description="Laminin EGF-like" evidence="15">
    <location>
        <begin position="1073"/>
        <end position="1120"/>
    </location>
</feature>
<organism evidence="18 19">
    <name type="scientific">Hypsibius exemplaris</name>
    <name type="common">Freshwater tardigrade</name>
    <dbReference type="NCBI Taxonomy" id="2072580"/>
    <lineage>
        <taxon>Eukaryota</taxon>
        <taxon>Metazoa</taxon>
        <taxon>Ecdysozoa</taxon>
        <taxon>Tardigrada</taxon>
        <taxon>Eutardigrada</taxon>
        <taxon>Parachela</taxon>
        <taxon>Hypsibioidea</taxon>
        <taxon>Hypsibiidae</taxon>
        <taxon>Hypsibius</taxon>
    </lineage>
</organism>
<feature type="signal peptide" evidence="14">
    <location>
        <begin position="1"/>
        <end position="26"/>
    </location>
</feature>
<feature type="disulfide bond" evidence="12">
    <location>
        <begin position="817"/>
        <end position="834"/>
    </location>
</feature>
<evidence type="ECO:0000256" key="5">
    <source>
        <dbReference type="ARBA" id="ARBA00022737"/>
    </source>
</evidence>
<dbReference type="FunFam" id="2.10.25.10:FF:000074">
    <property type="entry name" value="Laminin subunit alpha"/>
    <property type="match status" value="1"/>
</dbReference>
<feature type="domain" description="Laminin EGF-like" evidence="15">
    <location>
        <begin position="861"/>
        <end position="910"/>
    </location>
</feature>
<dbReference type="GO" id="GO:0048468">
    <property type="term" value="P:cell development"/>
    <property type="evidence" value="ECO:0007669"/>
    <property type="project" value="UniProtKB-ARBA"/>
</dbReference>
<keyword evidence="8 13" id="KW-0175">Coiled coil</keyword>
<evidence type="ECO:0000256" key="3">
    <source>
        <dbReference type="ARBA" id="ARBA00022530"/>
    </source>
</evidence>
<dbReference type="SMART" id="SM00136">
    <property type="entry name" value="LamNT"/>
    <property type="match status" value="1"/>
</dbReference>
<comment type="caution">
    <text evidence="18">The sequence shown here is derived from an EMBL/GenBank/DDBJ whole genome shotgun (WGS) entry which is preliminary data.</text>
</comment>
<dbReference type="EMBL" id="MTYJ01000004">
    <property type="protein sequence ID" value="OQV25068.1"/>
    <property type="molecule type" value="Genomic_DNA"/>
</dbReference>
<dbReference type="FunFam" id="2.60.120.260:FF:000010">
    <property type="entry name" value="Laminin subunit beta 1"/>
    <property type="match status" value="1"/>
</dbReference>
<keyword evidence="2" id="KW-0964">Secreted</keyword>
<dbReference type="Gene3D" id="2.10.25.10">
    <property type="entry name" value="Laminin"/>
    <property type="match status" value="11"/>
</dbReference>
<dbReference type="FunFam" id="2.10.25.10:FF:000090">
    <property type="entry name" value="laminin subunit alpha"/>
    <property type="match status" value="2"/>
</dbReference>
<dbReference type="CDD" id="cd00055">
    <property type="entry name" value="EGF_Lam"/>
    <property type="match status" value="13"/>
</dbReference>
<accession>A0A1W0XCD3</accession>
<dbReference type="PANTHER" id="PTHR10574:SF375">
    <property type="entry name" value="LAMININ SUBUNIT BETA-1"/>
    <property type="match status" value="1"/>
</dbReference>
<feature type="disulfide bond" evidence="12">
    <location>
        <begin position="815"/>
        <end position="827"/>
    </location>
</feature>
<feature type="coiled-coil region" evidence="13">
    <location>
        <begin position="1332"/>
        <end position="1384"/>
    </location>
</feature>
<keyword evidence="6" id="KW-0084">Basement membrane</keyword>
<feature type="domain" description="Laminin N-terminal" evidence="17">
    <location>
        <begin position="33"/>
        <end position="272"/>
    </location>
</feature>
<feature type="disulfide bond" evidence="12">
    <location>
        <begin position="767"/>
        <end position="779"/>
    </location>
</feature>
<dbReference type="GO" id="GO:0009888">
    <property type="term" value="P:tissue development"/>
    <property type="evidence" value="ECO:0007669"/>
    <property type="project" value="TreeGrafter"/>
</dbReference>
<evidence type="ECO:0000256" key="12">
    <source>
        <dbReference type="PROSITE-ProRule" id="PRU00460"/>
    </source>
</evidence>
<feature type="disulfide bond" evidence="12">
    <location>
        <begin position="1142"/>
        <end position="1151"/>
    </location>
</feature>
<dbReference type="PANTHER" id="PTHR10574">
    <property type="entry name" value="NETRIN/LAMININ-RELATED"/>
    <property type="match status" value="1"/>
</dbReference>
<name>A0A1W0XCD3_HYPEX</name>
<evidence type="ECO:0000256" key="4">
    <source>
        <dbReference type="ARBA" id="ARBA00022729"/>
    </source>
</evidence>
<evidence type="ECO:0000256" key="11">
    <source>
        <dbReference type="ARBA" id="ARBA00023292"/>
    </source>
</evidence>
<dbReference type="FunFam" id="2.170.300.10:FF:000001">
    <property type="entry name" value="Laminin subunit beta-1"/>
    <property type="match status" value="1"/>
</dbReference>
<dbReference type="InterPro" id="IPR000742">
    <property type="entry name" value="EGF"/>
</dbReference>
<dbReference type="SUPFAM" id="SSF57196">
    <property type="entry name" value="EGF/Laminin"/>
    <property type="match status" value="13"/>
</dbReference>
<keyword evidence="4 14" id="KW-0732">Signal</keyword>
<evidence type="ECO:0000313" key="18">
    <source>
        <dbReference type="EMBL" id="OQV25068.1"/>
    </source>
</evidence>
<keyword evidence="11 12" id="KW-0424">Laminin EGF-like domain</keyword>
<dbReference type="PRINTS" id="PR00011">
    <property type="entry name" value="EGFLAMININ"/>
</dbReference>
<evidence type="ECO:0000256" key="2">
    <source>
        <dbReference type="ARBA" id="ARBA00022525"/>
    </source>
</evidence>
<dbReference type="OrthoDB" id="5985440at2759"/>
<dbReference type="InterPro" id="IPR050440">
    <property type="entry name" value="Laminin/Netrin_ECM"/>
</dbReference>
<dbReference type="CDD" id="cd22302">
    <property type="entry name" value="cc_DmLAMB1-like_C"/>
    <property type="match status" value="1"/>
</dbReference>
<feature type="disulfide bond" evidence="12">
    <location>
        <begin position="788"/>
        <end position="797"/>
    </location>
</feature>
<dbReference type="Pfam" id="PF00053">
    <property type="entry name" value="EGF_laminin"/>
    <property type="match status" value="11"/>
</dbReference>
<feature type="disulfide bond" evidence="12">
    <location>
        <begin position="1045"/>
        <end position="1054"/>
    </location>
</feature>
<feature type="coiled-coil region" evidence="13">
    <location>
        <begin position="1664"/>
        <end position="1755"/>
    </location>
</feature>
<comment type="caution">
    <text evidence="12">Lacks conserved residue(s) required for the propagation of feature annotation.</text>
</comment>
<feature type="disulfide bond" evidence="12">
    <location>
        <begin position="429"/>
        <end position="438"/>
    </location>
</feature>
<feature type="disulfide bond" evidence="12">
    <location>
        <begin position="1123"/>
        <end position="1140"/>
    </location>
</feature>
<dbReference type="Proteomes" id="UP000192578">
    <property type="component" value="Unassembled WGS sequence"/>
</dbReference>
<keyword evidence="7" id="KW-0130">Cell adhesion</keyword>
<feature type="domain" description="Laminin EGF-like" evidence="15">
    <location>
        <begin position="815"/>
        <end position="860"/>
    </location>
</feature>
<keyword evidence="5" id="KW-0677">Repeat</keyword>
<dbReference type="SMART" id="SM00180">
    <property type="entry name" value="EGF_Lam"/>
    <property type="match status" value="13"/>
</dbReference>
<sequence length="1768" mass="194137">MTPSRIFYIALLSLGISFESLSPIGAEESLQCSQGSCYPSTGDLLIGRENALSATSTCGLRKPERYCIVSHLEDEKKCFRCDSRQPFVPGLNENSHRVENLVSKITPQRRRSWWQAENGVPNVSITLNLEAEFHFTHMVMTFKTFRPAAMLIERSNDFGKTWHVYRYFAYDCAESFPGVPMGLPQRITDVVCEQKYSQQSPSTDGEVVFRVMPSNIDIPDPYSLEVQNLLKVTNMRFNFSKLHTLGDQLLDRRPEIAEKYYYGITEMVVRGSCSCYGHADRCLALDGRQSDPSMVHGRCECAHNTKGLNCEQCQDFYNDHPWKPAVARDINACKRCECNGHADRCHFDPAVYEASGRVSGGVCDDCQDNTMGQNCEMCKNYFYQDPNKQIWERDVCLPCDCDPRGSLNEGLCDSKQDPVNELEAGKCHCKAKATGRRCDVCEDGYFDLQEDNAEGCRACACNLLGTIGNYGCDKTTGQCTCKRFVAGEDCGRCAPGYWGLSEEQEGCKACDCDLGGSYDNDCDQQSGQCRCRPNVAGRRCELPNVGFFAPYLDYHVFEAENAQGSANTRVVTRERHPSRGATWTGTGYMQATEGATLEFVIDDVPFSTEYNLLIRYESTGLRDWKEVGIEVIRPPSEDPSGPCGNLIQQQGYMMTTLPAGATQQLIFPAICLERGQRYTVKFDFTRQGDLPGGGPPPNILIDSVSIIPNMNTIPFFQGREGEYHKQEFDRYRCLDSQLSVVKSDLNEVCRKYINSISLLTEGQALPCICDSTGSHSSVCGALGGQCTCKPNVVGRTCDRCAPGTYGFGPRGCSECECHAVGSEDNFCDAVTGQCKCRANTFGRRCDECESGFWNYPHCEPCQCNGRADVCDSKTGTCLSCRDHTDGQNCERCLDGFYGDPRPGGGVPCRACPCPGGMGSGLQHATSCYLDPTTQDVVCRCDVGYTGAKCERCDEGFFGNPLVAGGTCSPCECSGNIEPLAPGSCDPNTGECQRCLFNTEGFHCERCKGGYFGDAKRQTCRRCVCDVLGTDPLGGDCDRVTGQCACLSNVLGLNCDHCKENYWKLASGKGCESCACDARGAVSSQCDLYMGLCRCQPGRGGRTCSDCEGGYWGDPNVKCERCQCDPQGTESFQCNKKDGSCVCLPGVTGYSCNKCQRGWTGQVPNCQPCGDCFNNWDEIITDLKKETNSLIDRANNVRDQGVGGAYEAEFKAMEKKLTQVDNIVSSTNISAAQVANIQNLLKGLKKNLTSSEMKLRDVNEKINNGTERLQAVNVDIGILKTRLADLNADAMSLKENATALQEANVEGALNLTREAQRRSQDAQNRVLQSKASLANSEGIRKRVEEMLANAEVQMQEGQVENEDLLKELDAKVVELNAKIPNLNGMVCDRNGNPCDEVCGGAGCGRCGGSSCENGALQKSKLALELSKKAEEKIDALEMKAGRMLEEVLKAQQRSQQAFAMTELAESSAETAKNVSQDLKAELAKLLAEINEFTTGDRAKPSQIRLLADEIKARSISLSQDEIMDLAQQINQTILGLTNIDNIIQDSAADARTAEGLKIRANQARNQTNEVLKAAQDVRDALQAAKVAQDAAQLAIKNATSDITAAGQDLATTSNGTDTAEITAGSSLEGAIQLQARLRDIEKNFTANRLNVQRAESETQIAERLAADVDKKVAELDTKHKQAQEELKKKTSSLGANVQQRAVGLRERANGMRQQTQSKLRELDDLETKIPQNEVKIRGLSDEIEKLLQRMNDAYNVIDQREKYYRTCSL</sequence>
<feature type="disulfide bond" evidence="12">
    <location>
        <begin position="836"/>
        <end position="845"/>
    </location>
</feature>
<comment type="subcellular location">
    <subcellularLocation>
        <location evidence="1">Secreted</location>
        <location evidence="1">Extracellular space</location>
        <location evidence="1">Extracellular matrix</location>
        <location evidence="1">Basement membrane</location>
    </subcellularLocation>
</comment>
<dbReference type="Pfam" id="PF00055">
    <property type="entry name" value="Laminin_N"/>
    <property type="match status" value="1"/>
</dbReference>
<dbReference type="Gene3D" id="2.170.300.10">
    <property type="entry name" value="Tie2 ligand-binding domain superfamily"/>
    <property type="match status" value="1"/>
</dbReference>
<evidence type="ECO:0000259" key="17">
    <source>
        <dbReference type="PROSITE" id="PS51117"/>
    </source>
</evidence>